<evidence type="ECO:0000256" key="1">
    <source>
        <dbReference type="SAM" id="MobiDB-lite"/>
    </source>
</evidence>
<dbReference type="EMBL" id="JASSZA010000227">
    <property type="protein sequence ID" value="KAK2081486.1"/>
    <property type="molecule type" value="Genomic_DNA"/>
</dbReference>
<reference evidence="2 3" key="1">
    <citation type="submission" date="2023-05" db="EMBL/GenBank/DDBJ databases">
        <title>B98-5 Cell Line De Novo Hybrid Assembly: An Optical Mapping Approach.</title>
        <authorList>
            <person name="Kananen K."/>
            <person name="Auerbach J.A."/>
            <person name="Kautto E."/>
            <person name="Blachly J.S."/>
        </authorList>
    </citation>
    <scope>NUCLEOTIDE SEQUENCE [LARGE SCALE GENOMIC DNA]</scope>
    <source>
        <strain evidence="2">B95-8</strain>
        <tissue evidence="2">Cell line</tissue>
    </source>
</reference>
<organism evidence="2 3">
    <name type="scientific">Saguinus oedipus</name>
    <name type="common">Cotton-top tamarin</name>
    <name type="synonym">Oedipomidas oedipus</name>
    <dbReference type="NCBI Taxonomy" id="9490"/>
    <lineage>
        <taxon>Eukaryota</taxon>
        <taxon>Metazoa</taxon>
        <taxon>Chordata</taxon>
        <taxon>Craniata</taxon>
        <taxon>Vertebrata</taxon>
        <taxon>Euteleostomi</taxon>
        <taxon>Mammalia</taxon>
        <taxon>Eutheria</taxon>
        <taxon>Euarchontoglires</taxon>
        <taxon>Primates</taxon>
        <taxon>Haplorrhini</taxon>
        <taxon>Platyrrhini</taxon>
        <taxon>Cebidae</taxon>
        <taxon>Callitrichinae</taxon>
        <taxon>Saguinus</taxon>
    </lineage>
</organism>
<proteinExistence type="predicted"/>
<feature type="compositionally biased region" description="Basic residues" evidence="1">
    <location>
        <begin position="48"/>
        <end position="62"/>
    </location>
</feature>
<sequence>DKTDGALLPGNLQSGFLLESATSGSAFPELQTPVSRRTSPANCERRAAAPRRRQNRCAGHRSHAGDLQSSTTGNLLVRGRQKFF</sequence>
<evidence type="ECO:0000313" key="2">
    <source>
        <dbReference type="EMBL" id="KAK2081486.1"/>
    </source>
</evidence>
<evidence type="ECO:0000313" key="3">
    <source>
        <dbReference type="Proteomes" id="UP001266305"/>
    </source>
</evidence>
<feature type="region of interest" description="Disordered" evidence="1">
    <location>
        <begin position="31"/>
        <end position="73"/>
    </location>
</feature>
<gene>
    <name evidence="2" type="ORF">P7K49_039680</name>
</gene>
<name>A0ABQ9T9U8_SAGOE</name>
<comment type="caution">
    <text evidence="2">The sequence shown here is derived from an EMBL/GenBank/DDBJ whole genome shotgun (WGS) entry which is preliminary data.</text>
</comment>
<protein>
    <submittedName>
        <fullName evidence="2">Uncharacterized protein</fullName>
    </submittedName>
</protein>
<accession>A0ABQ9T9U8</accession>
<feature type="non-terminal residue" evidence="2">
    <location>
        <position position="1"/>
    </location>
</feature>
<dbReference type="Proteomes" id="UP001266305">
    <property type="component" value="Unassembled WGS sequence"/>
</dbReference>
<keyword evidence="3" id="KW-1185">Reference proteome</keyword>